<keyword evidence="2" id="KW-0223">Dioxygenase</keyword>
<keyword evidence="3" id="KW-1185">Reference proteome</keyword>
<dbReference type="EMBL" id="RKRK01000005">
    <property type="protein sequence ID" value="RPF54831.1"/>
    <property type="molecule type" value="Genomic_DNA"/>
</dbReference>
<sequence>MFHSDDVTHAVGIDLYVSDLERLTRFYNEVIGLKHFKKSKNEVVFNLDRDHFIRLIEDDSKVKPSLDEAGLFHVAILLPERSDLADFLVHIHAKGIQLGASDHLVSEAIYLSDPEGNGIEIYVDRDHSQWIWNNDSIAMETLPLDVEDLLSVQSGNQFDGLPSSTIIGHIHLKAYNVSEMNQFYHEHLGFNEVATYGGQASFMSDANYHHHLAVNTWQSKEMRNDNTLGLAKVYFNRSDFETMEHTDPSNICIQIN</sequence>
<dbReference type="InterPro" id="IPR037523">
    <property type="entry name" value="VOC_core"/>
</dbReference>
<proteinExistence type="predicted"/>
<feature type="domain" description="VOC" evidence="1">
    <location>
        <begin position="6"/>
        <end position="124"/>
    </location>
</feature>
<evidence type="ECO:0000259" key="1">
    <source>
        <dbReference type="PROSITE" id="PS51819"/>
    </source>
</evidence>
<dbReference type="Proteomes" id="UP000277108">
    <property type="component" value="Unassembled WGS sequence"/>
</dbReference>
<accession>A0A3N5CCW4</accession>
<name>A0A3N5CCW4_9BACL</name>
<dbReference type="Pfam" id="PF00903">
    <property type="entry name" value="Glyoxalase"/>
    <property type="match status" value="1"/>
</dbReference>
<dbReference type="Gene3D" id="3.10.180.10">
    <property type="entry name" value="2,3-Dihydroxybiphenyl 1,2-Dioxygenase, domain 1"/>
    <property type="match status" value="2"/>
</dbReference>
<dbReference type="PANTHER" id="PTHR43279:SF1">
    <property type="entry name" value="CATECHOL-2,3-DIOXYGENASE"/>
    <property type="match status" value="1"/>
</dbReference>
<reference evidence="2 3" key="1">
    <citation type="submission" date="2018-11" db="EMBL/GenBank/DDBJ databases">
        <title>Genomic Encyclopedia of Type Strains, Phase IV (KMG-IV): sequencing the most valuable type-strain genomes for metagenomic binning, comparative biology and taxonomic classification.</title>
        <authorList>
            <person name="Goeker M."/>
        </authorList>
    </citation>
    <scope>NUCLEOTIDE SEQUENCE [LARGE SCALE GENOMIC DNA]</scope>
    <source>
        <strain evidence="2 3">DSM 29158</strain>
    </source>
</reference>
<keyword evidence="2" id="KW-0560">Oxidoreductase</keyword>
<gene>
    <name evidence="2" type="ORF">EDD62_1610</name>
</gene>
<dbReference type="AlphaFoldDB" id="A0A3N5CCW4"/>
<dbReference type="PROSITE" id="PS51819">
    <property type="entry name" value="VOC"/>
    <property type="match status" value="1"/>
</dbReference>
<evidence type="ECO:0000313" key="3">
    <source>
        <dbReference type="Proteomes" id="UP000277108"/>
    </source>
</evidence>
<dbReference type="PANTHER" id="PTHR43279">
    <property type="entry name" value="CATECHOL-2,3-DIOXYGENASE"/>
    <property type="match status" value="1"/>
</dbReference>
<organism evidence="2 3">
    <name type="scientific">Abyssicoccus albus</name>
    <dbReference type="NCBI Taxonomy" id="1817405"/>
    <lineage>
        <taxon>Bacteria</taxon>
        <taxon>Bacillati</taxon>
        <taxon>Bacillota</taxon>
        <taxon>Bacilli</taxon>
        <taxon>Bacillales</taxon>
        <taxon>Abyssicoccaceae</taxon>
    </lineage>
</organism>
<dbReference type="RefSeq" id="WP_123808450.1">
    <property type="nucleotide sequence ID" value="NZ_RKRK01000005.1"/>
</dbReference>
<dbReference type="OrthoDB" id="9792626at2"/>
<dbReference type="GO" id="GO:0051213">
    <property type="term" value="F:dioxygenase activity"/>
    <property type="evidence" value="ECO:0007669"/>
    <property type="project" value="UniProtKB-KW"/>
</dbReference>
<dbReference type="InterPro" id="IPR029068">
    <property type="entry name" value="Glyas_Bleomycin-R_OHBP_Dase"/>
</dbReference>
<evidence type="ECO:0000313" key="2">
    <source>
        <dbReference type="EMBL" id="RPF54831.1"/>
    </source>
</evidence>
<protein>
    <submittedName>
        <fullName evidence="2">Catechol 2,3-dioxygenase</fullName>
    </submittedName>
</protein>
<comment type="caution">
    <text evidence="2">The sequence shown here is derived from an EMBL/GenBank/DDBJ whole genome shotgun (WGS) entry which is preliminary data.</text>
</comment>
<dbReference type="InterPro" id="IPR004360">
    <property type="entry name" value="Glyas_Fos-R_dOase_dom"/>
</dbReference>
<dbReference type="SUPFAM" id="SSF54593">
    <property type="entry name" value="Glyoxalase/Bleomycin resistance protein/Dihydroxybiphenyl dioxygenase"/>
    <property type="match status" value="2"/>
</dbReference>